<evidence type="ECO:0000256" key="1">
    <source>
        <dbReference type="ARBA" id="ARBA00023015"/>
    </source>
</evidence>
<evidence type="ECO:0000256" key="2">
    <source>
        <dbReference type="ARBA" id="ARBA00023125"/>
    </source>
</evidence>
<dbReference type="PANTHER" id="PTHR24567">
    <property type="entry name" value="CRP FAMILY TRANSCRIPTIONAL REGULATORY PROTEIN"/>
    <property type="match status" value="1"/>
</dbReference>
<dbReference type="SMART" id="SM00419">
    <property type="entry name" value="HTH_CRP"/>
    <property type="match status" value="1"/>
</dbReference>
<dbReference type="Gene3D" id="2.60.120.10">
    <property type="entry name" value="Jelly Rolls"/>
    <property type="match status" value="1"/>
</dbReference>
<accession>A0A831K2X0</accession>
<dbReference type="InterPro" id="IPR036390">
    <property type="entry name" value="WH_DNA-bd_sf"/>
</dbReference>
<sequence>MPPPMEPLQQRFERLFPELGNDKPFGEAVMATGKEISLPAGQHICLEGSNCHHLAFVLSGTGRVYKLSESGREITLYRVEPGECCILTLSCIISEKRFPAFAVSESELEAILVPAAAVQDWMENTRIWRRYAWKLIAARFGDVISLVEEVTFRRMDERLGFYLNQENKFPLNQKTSITHQQIAAELGTSREVISRLLKDLEQQEIVTLGRGWVKLLKNPM</sequence>
<comment type="caution">
    <text evidence="5">The sequence shown here is derived from an EMBL/GenBank/DDBJ whole genome shotgun (WGS) entry which is preliminary data.</text>
</comment>
<name>A0A831K2X0_9GAMM</name>
<dbReference type="CDD" id="cd00038">
    <property type="entry name" value="CAP_ED"/>
    <property type="match status" value="1"/>
</dbReference>
<dbReference type="Pfam" id="PF13545">
    <property type="entry name" value="HTH_Crp_2"/>
    <property type="match status" value="1"/>
</dbReference>
<dbReference type="InterPro" id="IPR012318">
    <property type="entry name" value="HTH_CRP"/>
</dbReference>
<dbReference type="SUPFAM" id="SSF51206">
    <property type="entry name" value="cAMP-binding domain-like"/>
    <property type="match status" value="1"/>
</dbReference>
<dbReference type="InterPro" id="IPR014710">
    <property type="entry name" value="RmlC-like_jellyroll"/>
</dbReference>
<dbReference type="PRINTS" id="PR00034">
    <property type="entry name" value="HTHCRP"/>
</dbReference>
<dbReference type="GO" id="GO:0003700">
    <property type="term" value="F:DNA-binding transcription factor activity"/>
    <property type="evidence" value="ECO:0007669"/>
    <property type="project" value="TreeGrafter"/>
</dbReference>
<dbReference type="Gene3D" id="1.10.10.10">
    <property type="entry name" value="Winged helix-like DNA-binding domain superfamily/Winged helix DNA-binding domain"/>
    <property type="match status" value="1"/>
</dbReference>
<proteinExistence type="predicted"/>
<gene>
    <name evidence="5" type="ORF">ENG92_04170</name>
</gene>
<feature type="domain" description="HTH crp-type" evidence="4">
    <location>
        <begin position="153"/>
        <end position="219"/>
    </location>
</feature>
<protein>
    <submittedName>
        <fullName evidence="5">Crp/Fnr family transcriptional regulator</fullName>
    </submittedName>
</protein>
<evidence type="ECO:0000313" key="5">
    <source>
        <dbReference type="EMBL" id="HDK38193.1"/>
    </source>
</evidence>
<evidence type="ECO:0000259" key="4">
    <source>
        <dbReference type="PROSITE" id="PS51063"/>
    </source>
</evidence>
<keyword evidence="2" id="KW-0238">DNA-binding</keyword>
<dbReference type="PROSITE" id="PS51063">
    <property type="entry name" value="HTH_CRP_2"/>
    <property type="match status" value="1"/>
</dbReference>
<dbReference type="GO" id="GO:0005829">
    <property type="term" value="C:cytosol"/>
    <property type="evidence" value="ECO:0007669"/>
    <property type="project" value="TreeGrafter"/>
</dbReference>
<keyword evidence="1" id="KW-0805">Transcription regulation</keyword>
<keyword evidence="3" id="KW-0804">Transcription</keyword>
<organism evidence="5">
    <name type="scientific">Thiolapillus brandeum</name>
    <dbReference type="NCBI Taxonomy" id="1076588"/>
    <lineage>
        <taxon>Bacteria</taxon>
        <taxon>Pseudomonadati</taxon>
        <taxon>Pseudomonadota</taxon>
        <taxon>Gammaproteobacteria</taxon>
        <taxon>Chromatiales</taxon>
        <taxon>Sedimenticolaceae</taxon>
        <taxon>Thiolapillus</taxon>
    </lineage>
</organism>
<dbReference type="Proteomes" id="UP000885822">
    <property type="component" value="Unassembled WGS sequence"/>
</dbReference>
<dbReference type="SUPFAM" id="SSF46785">
    <property type="entry name" value="Winged helix' DNA-binding domain"/>
    <property type="match status" value="1"/>
</dbReference>
<dbReference type="GO" id="GO:0003677">
    <property type="term" value="F:DNA binding"/>
    <property type="evidence" value="ECO:0007669"/>
    <property type="project" value="UniProtKB-KW"/>
</dbReference>
<dbReference type="PANTHER" id="PTHR24567:SF74">
    <property type="entry name" value="HTH-TYPE TRANSCRIPTIONAL REGULATOR ARCR"/>
    <property type="match status" value="1"/>
</dbReference>
<dbReference type="InterPro" id="IPR000595">
    <property type="entry name" value="cNMP-bd_dom"/>
</dbReference>
<dbReference type="InterPro" id="IPR050397">
    <property type="entry name" value="Env_Response_Regulators"/>
</dbReference>
<evidence type="ECO:0000256" key="3">
    <source>
        <dbReference type="ARBA" id="ARBA00023163"/>
    </source>
</evidence>
<dbReference type="Pfam" id="PF00027">
    <property type="entry name" value="cNMP_binding"/>
    <property type="match status" value="1"/>
</dbReference>
<dbReference type="EMBL" id="DRCV01000184">
    <property type="protein sequence ID" value="HDK38193.1"/>
    <property type="molecule type" value="Genomic_DNA"/>
</dbReference>
<dbReference type="InterPro" id="IPR036388">
    <property type="entry name" value="WH-like_DNA-bd_sf"/>
</dbReference>
<dbReference type="InterPro" id="IPR018490">
    <property type="entry name" value="cNMP-bd_dom_sf"/>
</dbReference>
<dbReference type="AlphaFoldDB" id="A0A831K2X0"/>
<reference evidence="5" key="1">
    <citation type="journal article" date="2020" name="mSystems">
        <title>Genome- and Community-Level Interaction Insights into Carbon Utilization and Element Cycling Functions of Hydrothermarchaeota in Hydrothermal Sediment.</title>
        <authorList>
            <person name="Zhou Z."/>
            <person name="Liu Y."/>
            <person name="Xu W."/>
            <person name="Pan J."/>
            <person name="Luo Z.H."/>
            <person name="Li M."/>
        </authorList>
    </citation>
    <scope>NUCLEOTIDE SEQUENCE [LARGE SCALE GENOMIC DNA]</scope>
    <source>
        <strain evidence="5">HyVt-26</strain>
    </source>
</reference>